<reference evidence="1" key="1">
    <citation type="submission" date="2020-03" db="EMBL/GenBank/DDBJ databases">
        <title>Studies in the Genomics of Life Span.</title>
        <authorList>
            <person name="Glass D."/>
        </authorList>
    </citation>
    <scope>NUCLEOTIDE SEQUENCE</scope>
    <source>
        <strain evidence="1">SUZIE</strain>
        <tissue evidence="1">Muscle</tissue>
    </source>
</reference>
<accession>A0AA41SPY5</accession>
<gene>
    <name evidence="1" type="ORF">SUZIE_114175</name>
</gene>
<evidence type="ECO:0000313" key="1">
    <source>
        <dbReference type="EMBL" id="MBZ3871678.1"/>
    </source>
</evidence>
<dbReference type="AlphaFoldDB" id="A0AA41SPY5"/>
<protein>
    <submittedName>
        <fullName evidence="1">60S ribosomal protein L7a</fullName>
    </submittedName>
</protein>
<organism evidence="1 2">
    <name type="scientific">Sciurus carolinensis</name>
    <name type="common">Eastern gray squirrel</name>
    <dbReference type="NCBI Taxonomy" id="30640"/>
    <lineage>
        <taxon>Eukaryota</taxon>
        <taxon>Metazoa</taxon>
        <taxon>Chordata</taxon>
        <taxon>Craniata</taxon>
        <taxon>Vertebrata</taxon>
        <taxon>Euteleostomi</taxon>
        <taxon>Mammalia</taxon>
        <taxon>Eutheria</taxon>
        <taxon>Euarchontoglires</taxon>
        <taxon>Glires</taxon>
        <taxon>Rodentia</taxon>
        <taxon>Sciuromorpha</taxon>
        <taxon>Sciuridae</taxon>
        <taxon>Sciurinae</taxon>
        <taxon>Sciurini</taxon>
        <taxon>Sciurus</taxon>
    </lineage>
</organism>
<dbReference type="InterPro" id="IPR029064">
    <property type="entry name" value="Ribosomal_eL30-like_sf"/>
</dbReference>
<name>A0AA41SPY5_SCICA</name>
<dbReference type="GO" id="GO:0005840">
    <property type="term" value="C:ribosome"/>
    <property type="evidence" value="ECO:0007669"/>
    <property type="project" value="UniProtKB-KW"/>
</dbReference>
<sequence length="94" mass="10171">MKTTELGSAVKTGGAALHCGLWEELRLSPNCIIKGKATLVPVGCSKTYAIVAFMQVNLEEKGALAKPVEIIRTNYNGRYEIHHHQGDNVPGPNL</sequence>
<comment type="caution">
    <text evidence="1">The sequence shown here is derived from an EMBL/GenBank/DDBJ whole genome shotgun (WGS) entry which is preliminary data.</text>
</comment>
<dbReference type="Proteomes" id="UP001166674">
    <property type="component" value="Unassembled WGS sequence"/>
</dbReference>
<dbReference type="EMBL" id="JAATJV010172088">
    <property type="protein sequence ID" value="MBZ3871678.1"/>
    <property type="molecule type" value="Genomic_DNA"/>
</dbReference>
<keyword evidence="1" id="KW-0689">Ribosomal protein</keyword>
<keyword evidence="1" id="KW-0687">Ribonucleoprotein</keyword>
<proteinExistence type="predicted"/>
<dbReference type="Gene3D" id="3.30.1330.30">
    <property type="match status" value="1"/>
</dbReference>
<keyword evidence="2" id="KW-1185">Reference proteome</keyword>
<evidence type="ECO:0000313" key="2">
    <source>
        <dbReference type="Proteomes" id="UP001166674"/>
    </source>
</evidence>